<dbReference type="SUPFAM" id="SSF56112">
    <property type="entry name" value="Protein kinase-like (PK-like)"/>
    <property type="match status" value="1"/>
</dbReference>
<proteinExistence type="predicted"/>
<sequence length="329" mass="36123">MSDDLLPELTAAFGLVDVHPESLSWWSLVHRARVVPRGQAEPVDVVVKLTGRTAERAAGMAGWTRALAAGGFPVVAPVDLDGPNPRQVGEHWYAVYPFVAGRPYDAERDVAALGDLLGRLHATRLEPAVRDAMRSYAWPESGRDDADADLASLAEKLPRVLGEEAGAEALESVRGLVERWWTVSFPALRAAEEAGELPRAGVTSDYKSANVVIAEDGPVIVDPDNGGWEPRLFDLAMAVVLLHNDSDSAPGRMMTAAEWEDFHAAYTRHVTLTERERALWPAALDHMLWEEGTWALEDNDDDAYAQPRQGGYLRDLATMPVERYRLPGE</sequence>
<protein>
    <submittedName>
        <fullName evidence="1">Spectinomycin phosphotransferase</fullName>
    </submittedName>
</protein>
<dbReference type="GO" id="GO:0016740">
    <property type="term" value="F:transferase activity"/>
    <property type="evidence" value="ECO:0007669"/>
    <property type="project" value="UniProtKB-KW"/>
</dbReference>
<dbReference type="Proteomes" id="UP000567246">
    <property type="component" value="Unassembled WGS sequence"/>
</dbReference>
<accession>A0A7W9N1L6</accession>
<reference evidence="1 2" key="1">
    <citation type="submission" date="2020-08" db="EMBL/GenBank/DDBJ databases">
        <title>Sequencing the genomes of 1000 actinobacteria strains.</title>
        <authorList>
            <person name="Klenk H.-P."/>
        </authorList>
    </citation>
    <scope>NUCLEOTIDE SEQUENCE [LARGE SCALE GENOMIC DNA]</scope>
    <source>
        <strain evidence="1 2">DSM 17945</strain>
    </source>
</reference>
<evidence type="ECO:0000313" key="1">
    <source>
        <dbReference type="EMBL" id="MBB5849464.1"/>
    </source>
</evidence>
<dbReference type="EMBL" id="JACHMW010000001">
    <property type="protein sequence ID" value="MBB5849464.1"/>
    <property type="molecule type" value="Genomic_DNA"/>
</dbReference>
<gene>
    <name evidence="1" type="ORF">HDA33_002028</name>
</gene>
<comment type="caution">
    <text evidence="1">The sequence shown here is derived from an EMBL/GenBank/DDBJ whole genome shotgun (WGS) entry which is preliminary data.</text>
</comment>
<organism evidence="1 2">
    <name type="scientific">Micrococcus endophyticus</name>
    <dbReference type="NCBI Taxonomy" id="455343"/>
    <lineage>
        <taxon>Bacteria</taxon>
        <taxon>Bacillati</taxon>
        <taxon>Actinomycetota</taxon>
        <taxon>Actinomycetes</taxon>
        <taxon>Micrococcales</taxon>
        <taxon>Micrococcaceae</taxon>
        <taxon>Micrococcus</taxon>
    </lineage>
</organism>
<keyword evidence="1" id="KW-0808">Transferase</keyword>
<keyword evidence="2" id="KW-1185">Reference proteome</keyword>
<evidence type="ECO:0000313" key="2">
    <source>
        <dbReference type="Proteomes" id="UP000567246"/>
    </source>
</evidence>
<dbReference type="InterPro" id="IPR011009">
    <property type="entry name" value="Kinase-like_dom_sf"/>
</dbReference>
<dbReference type="AlphaFoldDB" id="A0A7W9N1L6"/>
<dbReference type="Gene3D" id="3.90.1200.10">
    <property type="match status" value="1"/>
</dbReference>
<dbReference type="RefSeq" id="WP_017489524.1">
    <property type="nucleotide sequence ID" value="NZ_BAABAG010000012.1"/>
</dbReference>
<name>A0A7W9N1L6_9MICC</name>